<evidence type="ECO:0000313" key="1">
    <source>
        <dbReference type="EMBL" id="MET3560488.1"/>
    </source>
</evidence>
<evidence type="ECO:0000313" key="2">
    <source>
        <dbReference type="Proteomes" id="UP001549112"/>
    </source>
</evidence>
<keyword evidence="2" id="KW-1185">Reference proteome</keyword>
<reference evidence="1 2" key="1">
    <citation type="submission" date="2024-06" db="EMBL/GenBank/DDBJ databases">
        <title>Genomic Encyclopedia of Type Strains, Phase IV (KMG-IV): sequencing the most valuable type-strain genomes for metagenomic binning, comparative biology and taxonomic classification.</title>
        <authorList>
            <person name="Goeker M."/>
        </authorList>
    </citation>
    <scope>NUCLEOTIDE SEQUENCE [LARGE SCALE GENOMIC DNA]</scope>
    <source>
        <strain evidence="1 2">DSM 23650</strain>
    </source>
</reference>
<accession>A0ABV2FPM6</accession>
<gene>
    <name evidence="1" type="ORF">ABID39_001189</name>
</gene>
<dbReference type="EMBL" id="JBEPLT010000012">
    <property type="protein sequence ID" value="MET3560488.1"/>
    <property type="molecule type" value="Genomic_DNA"/>
</dbReference>
<proteinExistence type="predicted"/>
<dbReference type="Proteomes" id="UP001549112">
    <property type="component" value="Unassembled WGS sequence"/>
</dbReference>
<protein>
    <submittedName>
        <fullName evidence="1">Uncharacterized protein</fullName>
    </submittedName>
</protein>
<sequence length="65" mass="7736">MIQKEKDDEKKSLTTAFMYALTEAHALYEEFQTNLTINYLHTYDVDILSPHQDIFDTIFFTETVR</sequence>
<dbReference type="RefSeq" id="WP_354186921.1">
    <property type="nucleotide sequence ID" value="NZ_JBEPLT010000012.1"/>
</dbReference>
<comment type="caution">
    <text evidence="1">The sequence shown here is derived from an EMBL/GenBank/DDBJ whole genome shotgun (WGS) entry which is preliminary data.</text>
</comment>
<name>A0ABV2FPM6_9HYPH</name>
<organism evidence="1 2">
    <name type="scientific">Bartonella japonica</name>
    <dbReference type="NCBI Taxonomy" id="357761"/>
    <lineage>
        <taxon>Bacteria</taxon>
        <taxon>Pseudomonadati</taxon>
        <taxon>Pseudomonadota</taxon>
        <taxon>Alphaproteobacteria</taxon>
        <taxon>Hyphomicrobiales</taxon>
        <taxon>Bartonellaceae</taxon>
        <taxon>Bartonella</taxon>
    </lineage>
</organism>